<dbReference type="AlphaFoldDB" id="A0A844YM86"/>
<dbReference type="Pfam" id="PF10509">
    <property type="entry name" value="GalKase_gal_bdg"/>
    <property type="match status" value="1"/>
</dbReference>
<feature type="domain" description="GHMP kinase C-terminal" evidence="13">
    <location>
        <begin position="272"/>
        <end position="343"/>
    </location>
</feature>
<evidence type="ECO:0000259" key="12">
    <source>
        <dbReference type="Pfam" id="PF00288"/>
    </source>
</evidence>
<proteinExistence type="inferred from homology"/>
<dbReference type="InterPro" id="IPR000705">
    <property type="entry name" value="Galactokinase"/>
</dbReference>
<evidence type="ECO:0000256" key="8">
    <source>
        <dbReference type="ARBA" id="ARBA00022842"/>
    </source>
</evidence>
<keyword evidence="10" id="KW-0119">Carbohydrate metabolism</keyword>
<dbReference type="EC" id="2.7.1.6" evidence="11"/>
<dbReference type="Pfam" id="PF08544">
    <property type="entry name" value="GHMP_kinases_C"/>
    <property type="match status" value="1"/>
</dbReference>
<evidence type="ECO:0000259" key="13">
    <source>
        <dbReference type="Pfam" id="PF08544"/>
    </source>
</evidence>
<dbReference type="FunFam" id="3.30.70.890:FF:000001">
    <property type="entry name" value="Galactokinase"/>
    <property type="match status" value="1"/>
</dbReference>
<dbReference type="InterPro" id="IPR006206">
    <property type="entry name" value="Mevalonate/galactokinase"/>
</dbReference>
<dbReference type="InterPro" id="IPR006204">
    <property type="entry name" value="GHMP_kinase_N_dom"/>
</dbReference>
<keyword evidence="6 15" id="KW-0418">Kinase</keyword>
<dbReference type="PANTHER" id="PTHR10457:SF7">
    <property type="entry name" value="GALACTOKINASE-RELATED"/>
    <property type="match status" value="1"/>
</dbReference>
<dbReference type="EMBL" id="WTYN01000006">
    <property type="protein sequence ID" value="MXO64034.1"/>
    <property type="molecule type" value="Genomic_DNA"/>
</dbReference>
<evidence type="ECO:0000256" key="1">
    <source>
        <dbReference type="ARBA" id="ARBA00006566"/>
    </source>
</evidence>
<dbReference type="NCBIfam" id="TIGR00131">
    <property type="entry name" value="gal_kin"/>
    <property type="match status" value="1"/>
</dbReference>
<dbReference type="OrthoDB" id="250531at2"/>
<keyword evidence="5" id="KW-0547">Nucleotide-binding</keyword>
<organism evidence="15 16">
    <name type="scientific">Qipengyuania oceanensis</name>
    <dbReference type="NCBI Taxonomy" id="1463597"/>
    <lineage>
        <taxon>Bacteria</taxon>
        <taxon>Pseudomonadati</taxon>
        <taxon>Pseudomonadota</taxon>
        <taxon>Alphaproteobacteria</taxon>
        <taxon>Sphingomonadales</taxon>
        <taxon>Erythrobacteraceae</taxon>
        <taxon>Qipengyuania</taxon>
    </lineage>
</organism>
<keyword evidence="2" id="KW-0963">Cytoplasm</keyword>
<accession>A0A844YM86</accession>
<dbReference type="Pfam" id="PF00288">
    <property type="entry name" value="GHMP_kinases_N"/>
    <property type="match status" value="1"/>
</dbReference>
<dbReference type="PROSITE" id="PS00627">
    <property type="entry name" value="GHMP_KINASES_ATP"/>
    <property type="match status" value="1"/>
</dbReference>
<dbReference type="SUPFAM" id="SSF55060">
    <property type="entry name" value="GHMP Kinase, C-terminal domain"/>
    <property type="match status" value="1"/>
</dbReference>
<dbReference type="PRINTS" id="PR00473">
    <property type="entry name" value="GALCTOKINASE"/>
</dbReference>
<dbReference type="InterPro" id="IPR020568">
    <property type="entry name" value="Ribosomal_Su5_D2-typ_SF"/>
</dbReference>
<reference evidence="15 16" key="1">
    <citation type="submission" date="2019-12" db="EMBL/GenBank/DDBJ databases">
        <title>Genomic-based taxomic classification of the family Erythrobacteraceae.</title>
        <authorList>
            <person name="Xu L."/>
        </authorList>
    </citation>
    <scope>NUCLEOTIDE SEQUENCE [LARGE SCALE GENOMIC DNA]</scope>
    <source>
        <strain evidence="15 16">MCCC 1A09965</strain>
    </source>
</reference>
<feature type="domain" description="GHMP kinase N-terminal" evidence="12">
    <location>
        <begin position="105"/>
        <end position="177"/>
    </location>
</feature>
<evidence type="ECO:0000256" key="6">
    <source>
        <dbReference type="ARBA" id="ARBA00022777"/>
    </source>
</evidence>
<keyword evidence="16" id="KW-1185">Reference proteome</keyword>
<keyword evidence="3 15" id="KW-0808">Transferase</keyword>
<dbReference type="InterPro" id="IPR019539">
    <property type="entry name" value="GalKase_N"/>
</dbReference>
<dbReference type="GO" id="GO:0006012">
    <property type="term" value="P:galactose metabolic process"/>
    <property type="evidence" value="ECO:0007669"/>
    <property type="project" value="UniProtKB-UniRule"/>
</dbReference>
<evidence type="ECO:0000313" key="16">
    <source>
        <dbReference type="Proteomes" id="UP000445582"/>
    </source>
</evidence>
<dbReference type="SUPFAM" id="SSF54211">
    <property type="entry name" value="Ribosomal protein S5 domain 2-like"/>
    <property type="match status" value="1"/>
</dbReference>
<dbReference type="PRINTS" id="PR00959">
    <property type="entry name" value="MEVGALKINASE"/>
</dbReference>
<dbReference type="Gene3D" id="3.30.230.10">
    <property type="match status" value="1"/>
</dbReference>
<keyword evidence="4" id="KW-0479">Metal-binding</keyword>
<dbReference type="Proteomes" id="UP000445582">
    <property type="component" value="Unassembled WGS sequence"/>
</dbReference>
<dbReference type="InterPro" id="IPR013750">
    <property type="entry name" value="GHMP_kinase_C_dom"/>
</dbReference>
<dbReference type="InterPro" id="IPR019741">
    <property type="entry name" value="Galactokinase_CS"/>
</dbReference>
<dbReference type="GO" id="GO:0046872">
    <property type="term" value="F:metal ion binding"/>
    <property type="evidence" value="ECO:0007669"/>
    <property type="project" value="UniProtKB-KW"/>
</dbReference>
<evidence type="ECO:0000256" key="9">
    <source>
        <dbReference type="ARBA" id="ARBA00023144"/>
    </source>
</evidence>
<dbReference type="InterPro" id="IPR036554">
    <property type="entry name" value="GHMP_kinase_C_sf"/>
</dbReference>
<evidence type="ECO:0000256" key="3">
    <source>
        <dbReference type="ARBA" id="ARBA00022679"/>
    </source>
</evidence>
<evidence type="ECO:0000256" key="7">
    <source>
        <dbReference type="ARBA" id="ARBA00022840"/>
    </source>
</evidence>
<dbReference type="GO" id="GO:0005829">
    <property type="term" value="C:cytosol"/>
    <property type="evidence" value="ECO:0007669"/>
    <property type="project" value="TreeGrafter"/>
</dbReference>
<dbReference type="InterPro" id="IPR006203">
    <property type="entry name" value="GHMP_knse_ATP-bd_CS"/>
</dbReference>
<protein>
    <recommendedName>
        <fullName evidence="11">Galactokinase</fullName>
        <ecNumber evidence="11">2.7.1.6</ecNumber>
    </recommendedName>
</protein>
<feature type="domain" description="Galactokinase N-terminal" evidence="14">
    <location>
        <begin position="9"/>
        <end position="58"/>
    </location>
</feature>
<evidence type="ECO:0000256" key="4">
    <source>
        <dbReference type="ARBA" id="ARBA00022723"/>
    </source>
</evidence>
<gene>
    <name evidence="15" type="primary">galK</name>
    <name evidence="15" type="ORF">GRI48_13595</name>
</gene>
<dbReference type="PROSITE" id="PS00106">
    <property type="entry name" value="GALACTOKINASE"/>
    <property type="match status" value="1"/>
</dbReference>
<dbReference type="GO" id="GO:0005524">
    <property type="term" value="F:ATP binding"/>
    <property type="evidence" value="ECO:0007669"/>
    <property type="project" value="UniProtKB-UniRule"/>
</dbReference>
<evidence type="ECO:0000256" key="11">
    <source>
        <dbReference type="NCBIfam" id="TIGR00131"/>
    </source>
</evidence>
<keyword evidence="8" id="KW-0460">Magnesium</keyword>
<sequence length="344" mass="36484">MLASDRAREAFRAQFGAEAEGLVFAPGRVNLIGEHVDYNDGLVLPMPLTQGTWVAWGPGAVGNGVEVHAADLDETDSSLLADAGPGIAGSWQSYVRGMIELWPSSTAPLRLAIAGDLPRGCGLSSSASLCIAVGRALESASGTRLDAETMARLAQRVEHEFAGVACGIMDQMAIAAGKPDHALFLDCRDLGYRHIRFPDAWTFRIVQSGVTRGLVDGEYNARRQQCEQACEKLGVASLRDVNPEQFSAASLPEPAASRARHVVSEIERTRQAAEALDRGDIASFGALLNASHASLRDDFEVSHPVVDAIVERLQKEIGEGGGARMTGAGFGGAVVAVHRRDEAT</sequence>
<evidence type="ECO:0000256" key="10">
    <source>
        <dbReference type="ARBA" id="ARBA00023277"/>
    </source>
</evidence>
<evidence type="ECO:0000313" key="15">
    <source>
        <dbReference type="EMBL" id="MXO64034.1"/>
    </source>
</evidence>
<evidence type="ECO:0000256" key="2">
    <source>
        <dbReference type="ARBA" id="ARBA00022490"/>
    </source>
</evidence>
<dbReference type="PANTHER" id="PTHR10457">
    <property type="entry name" value="MEVALONATE KINASE/GALACTOKINASE"/>
    <property type="match status" value="1"/>
</dbReference>
<dbReference type="RefSeq" id="WP_160677434.1">
    <property type="nucleotide sequence ID" value="NZ_WTYN01000006.1"/>
</dbReference>
<dbReference type="Gene3D" id="3.30.70.890">
    <property type="entry name" value="GHMP kinase, C-terminal domain"/>
    <property type="match status" value="1"/>
</dbReference>
<comment type="similarity">
    <text evidence="1">Belongs to the GHMP kinase family. GalK subfamily.</text>
</comment>
<keyword evidence="9" id="KW-0299">Galactose metabolism</keyword>
<keyword evidence="7" id="KW-0067">ATP-binding</keyword>
<comment type="caution">
    <text evidence="15">The sequence shown here is derived from an EMBL/GenBank/DDBJ whole genome shotgun (WGS) entry which is preliminary data.</text>
</comment>
<evidence type="ECO:0000259" key="14">
    <source>
        <dbReference type="Pfam" id="PF10509"/>
    </source>
</evidence>
<evidence type="ECO:0000256" key="5">
    <source>
        <dbReference type="ARBA" id="ARBA00022741"/>
    </source>
</evidence>
<dbReference type="InterPro" id="IPR014721">
    <property type="entry name" value="Ribsml_uS5_D2-typ_fold_subgr"/>
</dbReference>
<dbReference type="PIRSF" id="PIRSF000530">
    <property type="entry name" value="Galactokinase"/>
    <property type="match status" value="1"/>
</dbReference>
<name>A0A844YM86_9SPHN</name>
<dbReference type="FunFam" id="3.30.230.10:FF:000017">
    <property type="entry name" value="Galactokinase"/>
    <property type="match status" value="1"/>
</dbReference>
<dbReference type="GO" id="GO:0004335">
    <property type="term" value="F:galactokinase activity"/>
    <property type="evidence" value="ECO:0007669"/>
    <property type="project" value="UniProtKB-UniRule"/>
</dbReference>